<dbReference type="PANTHER" id="PTHR43377">
    <property type="entry name" value="BILIVERDIN REDUCTASE A"/>
    <property type="match status" value="1"/>
</dbReference>
<sequence length="376" mass="41418">MTSGKPELRRGAAAMERVRFGIVGCGYFGGGLAHILAGLEHCEVKLVFGGRRARLLAKELGCAQAQSLEELMDSKDIDAVIVASPSHLHHENVIRAARTGKHVFCEKPAALSLKHCQAMLDACQKAKVQMMVGHIYYFVNGLVQVRQWIEEGVIGKPIAIHSERTGWEPRQAEVSWKKNNETSGGHLFHHIHELDLLQSIMGQAAAVCTAGGNLAHLGEGYGNEEDILLLTLEFQGGAVGTMQYGSGFRWGEHYIKINGTEGAIRIDFKRSKVYLKKDGRESEHLLHGTEEEDEERASFYRQMDGGVAYGKDTSQLAAFLVSMMKAEMTAFRDSLRGIPIPERIKPLFDGTAAYSSVAAAEAALSSLREKQWIRID</sequence>
<evidence type="ECO:0000259" key="4">
    <source>
        <dbReference type="Pfam" id="PF02894"/>
    </source>
</evidence>
<dbReference type="Gene3D" id="3.40.50.720">
    <property type="entry name" value="NAD(P)-binding Rossmann-like Domain"/>
    <property type="match status" value="1"/>
</dbReference>
<protein>
    <submittedName>
        <fullName evidence="5">Gfo/Idh/MocA family oxidoreductase</fullName>
    </submittedName>
</protein>
<accession>A0A972H076</accession>
<dbReference type="SUPFAM" id="SSF55347">
    <property type="entry name" value="Glyceraldehyde-3-phosphate dehydrogenase-like, C-terminal domain"/>
    <property type="match status" value="1"/>
</dbReference>
<evidence type="ECO:0000259" key="3">
    <source>
        <dbReference type="Pfam" id="PF01408"/>
    </source>
</evidence>
<keyword evidence="2" id="KW-0812">Transmembrane</keyword>
<reference evidence="5" key="1">
    <citation type="submission" date="2019-10" db="EMBL/GenBank/DDBJ databases">
        <title>Description of Paenibacillus glebae sp. nov.</title>
        <authorList>
            <person name="Carlier A."/>
            <person name="Qi S."/>
        </authorList>
    </citation>
    <scope>NUCLEOTIDE SEQUENCE</scope>
    <source>
        <strain evidence="5">LMG 31456</strain>
    </source>
</reference>
<dbReference type="InterPro" id="IPR000683">
    <property type="entry name" value="Gfo/Idh/MocA-like_OxRdtase_N"/>
</dbReference>
<dbReference type="InterPro" id="IPR051450">
    <property type="entry name" value="Gfo/Idh/MocA_Oxidoreductases"/>
</dbReference>
<dbReference type="Proteomes" id="UP000641588">
    <property type="component" value="Unassembled WGS sequence"/>
</dbReference>
<dbReference type="AlphaFoldDB" id="A0A972H076"/>
<keyword evidence="6" id="KW-1185">Reference proteome</keyword>
<evidence type="ECO:0000256" key="1">
    <source>
        <dbReference type="ARBA" id="ARBA00010928"/>
    </source>
</evidence>
<evidence type="ECO:0000313" key="5">
    <source>
        <dbReference type="EMBL" id="NOU96165.1"/>
    </source>
</evidence>
<dbReference type="GO" id="GO:0000166">
    <property type="term" value="F:nucleotide binding"/>
    <property type="evidence" value="ECO:0007669"/>
    <property type="project" value="InterPro"/>
</dbReference>
<feature type="domain" description="Gfo/Idh/MocA-like oxidoreductase N-terminal" evidence="3">
    <location>
        <begin position="18"/>
        <end position="134"/>
    </location>
</feature>
<evidence type="ECO:0000256" key="2">
    <source>
        <dbReference type="SAM" id="Phobius"/>
    </source>
</evidence>
<gene>
    <name evidence="5" type="ORF">GC093_23485</name>
</gene>
<dbReference type="PANTHER" id="PTHR43377:SF1">
    <property type="entry name" value="BILIVERDIN REDUCTASE A"/>
    <property type="match status" value="1"/>
</dbReference>
<feature type="domain" description="Gfo/Idh/MocA-like oxidoreductase C-terminal" evidence="4">
    <location>
        <begin position="147"/>
        <end position="374"/>
    </location>
</feature>
<evidence type="ECO:0000313" key="6">
    <source>
        <dbReference type="Proteomes" id="UP000641588"/>
    </source>
</evidence>
<dbReference type="Gene3D" id="3.30.360.10">
    <property type="entry name" value="Dihydrodipicolinate Reductase, domain 2"/>
    <property type="match status" value="1"/>
</dbReference>
<comment type="caution">
    <text evidence="5">The sequence shown here is derived from an EMBL/GenBank/DDBJ whole genome shotgun (WGS) entry which is preliminary data.</text>
</comment>
<dbReference type="SUPFAM" id="SSF51735">
    <property type="entry name" value="NAD(P)-binding Rossmann-fold domains"/>
    <property type="match status" value="1"/>
</dbReference>
<proteinExistence type="inferred from homology"/>
<comment type="similarity">
    <text evidence="1">Belongs to the Gfo/Idh/MocA family.</text>
</comment>
<feature type="transmembrane region" description="Helical" evidence="2">
    <location>
        <begin position="20"/>
        <end position="39"/>
    </location>
</feature>
<dbReference type="InterPro" id="IPR036291">
    <property type="entry name" value="NAD(P)-bd_dom_sf"/>
</dbReference>
<keyword evidence="2" id="KW-0472">Membrane</keyword>
<dbReference type="InterPro" id="IPR004104">
    <property type="entry name" value="Gfo/Idh/MocA-like_OxRdtase_C"/>
</dbReference>
<dbReference type="Pfam" id="PF02894">
    <property type="entry name" value="GFO_IDH_MocA_C"/>
    <property type="match status" value="1"/>
</dbReference>
<name>A0A972H076_9BACL</name>
<organism evidence="5 6">
    <name type="scientific">Paenibacillus foliorum</name>
    <dbReference type="NCBI Taxonomy" id="2654974"/>
    <lineage>
        <taxon>Bacteria</taxon>
        <taxon>Bacillati</taxon>
        <taxon>Bacillota</taxon>
        <taxon>Bacilli</taxon>
        <taxon>Bacillales</taxon>
        <taxon>Paenibacillaceae</taxon>
        <taxon>Paenibacillus</taxon>
    </lineage>
</organism>
<dbReference type="EMBL" id="WHOD01000087">
    <property type="protein sequence ID" value="NOU96165.1"/>
    <property type="molecule type" value="Genomic_DNA"/>
</dbReference>
<keyword evidence="2" id="KW-1133">Transmembrane helix</keyword>
<dbReference type="Pfam" id="PF01408">
    <property type="entry name" value="GFO_IDH_MocA"/>
    <property type="match status" value="1"/>
</dbReference>